<dbReference type="EMBL" id="JACVEL010000010">
    <property type="protein sequence ID" value="MBC9813434.1"/>
    <property type="molecule type" value="Genomic_DNA"/>
</dbReference>
<dbReference type="InterPro" id="IPR016039">
    <property type="entry name" value="Thiolase-like"/>
</dbReference>
<keyword evidence="3" id="KW-1185">Reference proteome</keyword>
<comment type="caution">
    <text evidence="2">The sequence shown here is derived from an EMBL/GenBank/DDBJ whole genome shotgun (WGS) entry which is preliminary data.</text>
</comment>
<reference evidence="2" key="1">
    <citation type="submission" date="2020-09" db="EMBL/GenBank/DDBJ databases">
        <title>Taishania pollutisoli gen. nov., sp. nov., Isolated from Tetrabromobisphenol A-Contaminated Soil.</title>
        <authorList>
            <person name="Chen Q."/>
        </authorList>
    </citation>
    <scope>NUCLEOTIDE SEQUENCE</scope>
    <source>
        <strain evidence="2">CZZ-1</strain>
    </source>
</reference>
<dbReference type="RefSeq" id="WP_216714555.1">
    <property type="nucleotide sequence ID" value="NZ_JACVEL010000010.1"/>
</dbReference>
<name>A0A8J6TTV3_9FLAO</name>
<protein>
    <submittedName>
        <fullName evidence="2">Beta-ketoacyl synthase chain length factor</fullName>
    </submittedName>
</protein>
<sequence>MSAVITSIVSIGHQDSFGKENIWETLQPLGTQSEVVAPDYKTYISPASLRRFSPVLRMALTAAQVCQNETVLPFDAISVGTSLGCLKDTERFLQTFITATGDTLSPTAFIQSTHNTIAGAISMALGNHSYNMTHTQNSLSFETALIDGLLCIQEGKKSVLVGAADEAIEFLELLKPQVIQSAFPFTSGATFLSLQPEGNGTKKAVMDCSVHFNNTNTEEAIATFLKNNQVDSDTIELVLFAGEIPRTIGAKQVNYEQYTGLYYSSAAFACHLATDYALSKEKYILIVNHQVNGKLGLTLIR</sequence>
<accession>A0A8J6TTV3</accession>
<dbReference type="Pfam" id="PF13723">
    <property type="entry name" value="Ketoacyl-synt_2"/>
    <property type="match status" value="1"/>
</dbReference>
<gene>
    <name evidence="2" type="ORF">H9Y05_13230</name>
</gene>
<dbReference type="InterPro" id="IPR014030">
    <property type="entry name" value="Ketoacyl_synth_N"/>
</dbReference>
<dbReference type="SUPFAM" id="SSF53901">
    <property type="entry name" value="Thiolase-like"/>
    <property type="match status" value="1"/>
</dbReference>
<evidence type="ECO:0000313" key="3">
    <source>
        <dbReference type="Proteomes" id="UP000652681"/>
    </source>
</evidence>
<feature type="domain" description="Beta-ketoacyl synthase-like N-terminal" evidence="1">
    <location>
        <begin position="44"/>
        <end position="168"/>
    </location>
</feature>
<evidence type="ECO:0000313" key="2">
    <source>
        <dbReference type="EMBL" id="MBC9813434.1"/>
    </source>
</evidence>
<organism evidence="2 3">
    <name type="scientific">Taishania pollutisoli</name>
    <dbReference type="NCBI Taxonomy" id="2766479"/>
    <lineage>
        <taxon>Bacteria</taxon>
        <taxon>Pseudomonadati</taxon>
        <taxon>Bacteroidota</taxon>
        <taxon>Flavobacteriia</taxon>
        <taxon>Flavobacteriales</taxon>
        <taxon>Crocinitomicaceae</taxon>
        <taxon>Taishania</taxon>
    </lineage>
</organism>
<evidence type="ECO:0000259" key="1">
    <source>
        <dbReference type="Pfam" id="PF13723"/>
    </source>
</evidence>
<dbReference type="GO" id="GO:0016746">
    <property type="term" value="F:acyltransferase activity"/>
    <property type="evidence" value="ECO:0007669"/>
    <property type="project" value="InterPro"/>
</dbReference>
<proteinExistence type="predicted"/>
<dbReference type="AlphaFoldDB" id="A0A8J6TTV3"/>
<dbReference type="Proteomes" id="UP000652681">
    <property type="component" value="Unassembled WGS sequence"/>
</dbReference>
<dbReference type="Gene3D" id="3.40.47.10">
    <property type="match status" value="1"/>
</dbReference>